<evidence type="ECO:0000256" key="4">
    <source>
        <dbReference type="SAM" id="MobiDB-lite"/>
    </source>
</evidence>
<feature type="transmembrane region" description="Helical" evidence="5">
    <location>
        <begin position="21"/>
        <end position="43"/>
    </location>
</feature>
<dbReference type="InterPro" id="IPR007657">
    <property type="entry name" value="Glycosyltransferase_61"/>
</dbReference>
<evidence type="ECO:0000313" key="7">
    <source>
        <dbReference type="EMBL" id="CAD8559074.1"/>
    </source>
</evidence>
<evidence type="ECO:0000259" key="6">
    <source>
        <dbReference type="Pfam" id="PF04577"/>
    </source>
</evidence>
<dbReference type="InterPro" id="IPR049625">
    <property type="entry name" value="Glyco_transf_61_cat"/>
</dbReference>
<dbReference type="AlphaFoldDB" id="A0A7S0JSS9"/>
<proteinExistence type="predicted"/>
<feature type="compositionally biased region" description="Polar residues" evidence="4">
    <location>
        <begin position="53"/>
        <end position="63"/>
    </location>
</feature>
<keyword evidence="2" id="KW-0808">Transferase</keyword>
<keyword evidence="3" id="KW-0325">Glycoprotein</keyword>
<feature type="region of interest" description="Disordered" evidence="4">
    <location>
        <begin position="50"/>
        <end position="145"/>
    </location>
</feature>
<accession>A0A7S0JSS9</accession>
<keyword evidence="1" id="KW-0328">Glycosyltransferase</keyword>
<dbReference type="Pfam" id="PF04577">
    <property type="entry name" value="Glyco_transf_61"/>
    <property type="match status" value="1"/>
</dbReference>
<keyword evidence="5" id="KW-1133">Transmembrane helix</keyword>
<reference evidence="7" key="1">
    <citation type="submission" date="2021-01" db="EMBL/GenBank/DDBJ databases">
        <authorList>
            <person name="Corre E."/>
            <person name="Pelletier E."/>
            <person name="Niang G."/>
            <person name="Scheremetjew M."/>
            <person name="Finn R."/>
            <person name="Kale V."/>
            <person name="Holt S."/>
            <person name="Cochrane G."/>
            <person name="Meng A."/>
            <person name="Brown T."/>
            <person name="Cohen L."/>
        </authorList>
    </citation>
    <scope>NUCLEOTIDE SEQUENCE</scope>
    <source>
        <strain evidence="7">E4-10</strain>
    </source>
</reference>
<dbReference type="EMBL" id="HBET01005218">
    <property type="protein sequence ID" value="CAD8559074.1"/>
    <property type="molecule type" value="Transcribed_RNA"/>
</dbReference>
<evidence type="ECO:0000256" key="3">
    <source>
        <dbReference type="ARBA" id="ARBA00023180"/>
    </source>
</evidence>
<dbReference type="GO" id="GO:0016757">
    <property type="term" value="F:glycosyltransferase activity"/>
    <property type="evidence" value="ECO:0007669"/>
    <property type="project" value="UniProtKB-KW"/>
</dbReference>
<evidence type="ECO:0000256" key="5">
    <source>
        <dbReference type="SAM" id="Phobius"/>
    </source>
</evidence>
<evidence type="ECO:0000256" key="2">
    <source>
        <dbReference type="ARBA" id="ARBA00022679"/>
    </source>
</evidence>
<feature type="domain" description="Glycosyltransferase 61 catalytic" evidence="6">
    <location>
        <begin position="434"/>
        <end position="520"/>
    </location>
</feature>
<gene>
    <name evidence="7" type="ORF">CROE0942_LOCUS3409</name>
</gene>
<feature type="compositionally biased region" description="Basic and acidic residues" evidence="4">
    <location>
        <begin position="96"/>
        <end position="105"/>
    </location>
</feature>
<organism evidence="7">
    <name type="scientific">Cafeteria roenbergensis</name>
    <name type="common">Marine flagellate</name>
    <dbReference type="NCBI Taxonomy" id="33653"/>
    <lineage>
        <taxon>Eukaryota</taxon>
        <taxon>Sar</taxon>
        <taxon>Stramenopiles</taxon>
        <taxon>Bigyra</taxon>
        <taxon>Opalozoa</taxon>
        <taxon>Bicosoecida</taxon>
        <taxon>Cafeteriaceae</taxon>
        <taxon>Cafeteria</taxon>
    </lineage>
</organism>
<keyword evidence="5" id="KW-0472">Membrane</keyword>
<dbReference type="PANTHER" id="PTHR20961">
    <property type="entry name" value="GLYCOSYLTRANSFERASE"/>
    <property type="match status" value="1"/>
</dbReference>
<protein>
    <recommendedName>
        <fullName evidence="6">Glycosyltransferase 61 catalytic domain-containing protein</fullName>
    </recommendedName>
</protein>
<sequence>MAVGTRRRPATAARTTCQSSTVKSVALVFVGLGVLAAAAGVAWRNSAADRWTGSVTGARTQSWAARGPKVRNEGEVPGAATALPSPPPPEPALRGQPRESPEPRPDTSVGPVAQVQRDAVGAPGSAGGSTAGARNESRRSPVEGLAYNPEPWRRLWDPLLATQPEPACVSQDYLGTSISGAQPTVLCRADPSIVGPAGVGAYCMQRPGQAVKYCEVIRPVIERALTRDFAPFVLPRCSLVPEVLTSSAKFAVLPVRPVTGPHPSDAAGDSDADEWLLTVHRDCGPPRHNPFHCTADIVSAYLAIRGAGADPRRVRIVLTGRFDLGPYAELWRSIGGAGVHSSAQWQAMLRDATWPMPRFRSLLVPMANPAGPLWHHYWQFTPCKRASPLFLELRGLMFASALKRGPAESLATVRRRFGDGCTIPDTPLPDGSGPVVTIASRVKSAVYKKLGIQRQLANEEDVVAGLRRELPKGVRVQAVDLSALSWPDQMRVIHNTTVLLGMHGAALTWSMFMEPGGAMVELHEYLDGKAPPKGMGNVASHTGLAYYRWRATSPEAEPWKGTKADVGFVVGAVRRGLHEARRFCQLLEDHAAANGGWDALSDLERDPLPVPAELAWQPDFDVGTRVISP</sequence>
<name>A0A7S0JSS9_CAFRO</name>
<evidence type="ECO:0000256" key="1">
    <source>
        <dbReference type="ARBA" id="ARBA00022676"/>
    </source>
</evidence>
<keyword evidence="5" id="KW-0812">Transmembrane</keyword>